<protein>
    <recommendedName>
        <fullName evidence="4">Large ribosomal subunit protein uL13</fullName>
    </recommendedName>
</protein>
<dbReference type="STRING" id="1618358.UX80_C0008G0014"/>
<evidence type="ECO:0000256" key="1">
    <source>
        <dbReference type="ARBA" id="ARBA00006227"/>
    </source>
</evidence>
<dbReference type="PATRIC" id="fig|1618358.3.peg.487"/>
<dbReference type="InterPro" id="IPR036899">
    <property type="entry name" value="Ribosomal_uL13_sf"/>
</dbReference>
<dbReference type="GO" id="GO:0003735">
    <property type="term" value="F:structural constituent of ribosome"/>
    <property type="evidence" value="ECO:0007669"/>
    <property type="project" value="InterPro"/>
</dbReference>
<comment type="similarity">
    <text evidence="1 4">Belongs to the universal ribosomal protein uL13 family.</text>
</comment>
<gene>
    <name evidence="4" type="primary">rplM</name>
    <name evidence="5" type="ORF">UX80_C0008G0014</name>
</gene>
<dbReference type="GO" id="GO:0017148">
    <property type="term" value="P:negative regulation of translation"/>
    <property type="evidence" value="ECO:0007669"/>
    <property type="project" value="TreeGrafter"/>
</dbReference>
<accession>A0A0G1RL86</accession>
<dbReference type="PANTHER" id="PTHR11545:SF2">
    <property type="entry name" value="LARGE RIBOSOMAL SUBUNIT PROTEIN UL13M"/>
    <property type="match status" value="1"/>
</dbReference>
<dbReference type="SUPFAM" id="SSF52161">
    <property type="entry name" value="Ribosomal protein L13"/>
    <property type="match status" value="1"/>
</dbReference>
<reference evidence="5 6" key="1">
    <citation type="journal article" date="2015" name="Nature">
        <title>rRNA introns, odd ribosomes, and small enigmatic genomes across a large radiation of phyla.</title>
        <authorList>
            <person name="Brown C.T."/>
            <person name="Hug L.A."/>
            <person name="Thomas B.C."/>
            <person name="Sharon I."/>
            <person name="Castelle C.J."/>
            <person name="Singh A."/>
            <person name="Wilkins M.J."/>
            <person name="Williams K.H."/>
            <person name="Banfield J.F."/>
        </authorList>
    </citation>
    <scope>NUCLEOTIDE SEQUENCE [LARGE SCALE GENOMIC DNA]</scope>
</reference>
<dbReference type="Proteomes" id="UP000034307">
    <property type="component" value="Unassembled WGS sequence"/>
</dbReference>
<keyword evidence="3 4" id="KW-0687">Ribonucleoprotein</keyword>
<evidence type="ECO:0000256" key="2">
    <source>
        <dbReference type="ARBA" id="ARBA00022980"/>
    </source>
</evidence>
<dbReference type="NCBIfam" id="TIGR01066">
    <property type="entry name" value="rplM_bact"/>
    <property type="match status" value="1"/>
</dbReference>
<dbReference type="PIRSF" id="PIRSF002181">
    <property type="entry name" value="Ribosomal_L13"/>
    <property type="match status" value="1"/>
</dbReference>
<name>A0A0G1RL86_9BACT</name>
<evidence type="ECO:0000256" key="3">
    <source>
        <dbReference type="ARBA" id="ARBA00023274"/>
    </source>
</evidence>
<dbReference type="PANTHER" id="PTHR11545">
    <property type="entry name" value="RIBOSOMAL PROTEIN L13"/>
    <property type="match status" value="1"/>
</dbReference>
<sequence>MKTYTPTVSEIDRKWHLVDASGQALGRLATQIAIWLSGKHKPVFAAHLDMGDNVVVINAAKVVLSGNKAQSKVYYRHSGYPGGLKVTPYSKLGPQEAIRHAVSGMLPKNKLHDPRLLRLHVYSDATHPHGQHFT</sequence>
<organism evidence="5 6">
    <name type="scientific">Candidatus Amesbacteria bacterium GW2011_GWA2_47_11b</name>
    <dbReference type="NCBI Taxonomy" id="1618358"/>
    <lineage>
        <taxon>Bacteria</taxon>
        <taxon>Candidatus Amesiibacteriota</taxon>
    </lineage>
</organism>
<proteinExistence type="inferred from homology"/>
<dbReference type="GO" id="GO:0003729">
    <property type="term" value="F:mRNA binding"/>
    <property type="evidence" value="ECO:0007669"/>
    <property type="project" value="TreeGrafter"/>
</dbReference>
<dbReference type="HAMAP" id="MF_01366">
    <property type="entry name" value="Ribosomal_uL13"/>
    <property type="match status" value="1"/>
</dbReference>
<dbReference type="GO" id="GO:0022625">
    <property type="term" value="C:cytosolic large ribosomal subunit"/>
    <property type="evidence" value="ECO:0007669"/>
    <property type="project" value="TreeGrafter"/>
</dbReference>
<dbReference type="Gene3D" id="3.90.1180.10">
    <property type="entry name" value="Ribosomal protein L13"/>
    <property type="match status" value="1"/>
</dbReference>
<dbReference type="CDD" id="cd00392">
    <property type="entry name" value="Ribosomal_L13"/>
    <property type="match status" value="1"/>
</dbReference>
<dbReference type="InterPro" id="IPR005823">
    <property type="entry name" value="Ribosomal_uL13_bac-type"/>
</dbReference>
<keyword evidence="2 4" id="KW-0689">Ribosomal protein</keyword>
<comment type="function">
    <text evidence="4">This protein is one of the early assembly proteins of the 50S ribosomal subunit, although it is not seen to bind rRNA by itself. It is important during the early stages of 50S assembly.</text>
</comment>
<comment type="caution">
    <text evidence="5">The sequence shown here is derived from an EMBL/GenBank/DDBJ whole genome shotgun (WGS) entry which is preliminary data.</text>
</comment>
<dbReference type="EMBL" id="LCNO01000008">
    <property type="protein sequence ID" value="KKU57901.1"/>
    <property type="molecule type" value="Genomic_DNA"/>
</dbReference>
<evidence type="ECO:0000313" key="6">
    <source>
        <dbReference type="Proteomes" id="UP000034307"/>
    </source>
</evidence>
<evidence type="ECO:0000313" key="5">
    <source>
        <dbReference type="EMBL" id="KKU57901.1"/>
    </source>
</evidence>
<dbReference type="InterPro" id="IPR005822">
    <property type="entry name" value="Ribosomal_uL13"/>
</dbReference>
<dbReference type="GO" id="GO:0006412">
    <property type="term" value="P:translation"/>
    <property type="evidence" value="ECO:0007669"/>
    <property type="project" value="UniProtKB-UniRule"/>
</dbReference>
<evidence type="ECO:0000256" key="4">
    <source>
        <dbReference type="HAMAP-Rule" id="MF_01366"/>
    </source>
</evidence>
<comment type="subunit">
    <text evidence="4">Part of the 50S ribosomal subunit.</text>
</comment>
<dbReference type="Pfam" id="PF00572">
    <property type="entry name" value="Ribosomal_L13"/>
    <property type="match status" value="1"/>
</dbReference>
<dbReference type="AlphaFoldDB" id="A0A0G1RL86"/>